<keyword evidence="1" id="KW-0812">Transmembrane</keyword>
<feature type="transmembrane region" description="Helical" evidence="1">
    <location>
        <begin position="254"/>
        <end position="272"/>
    </location>
</feature>
<sequence length="392" mass="39538">MTSPSPETTRLSEAPRGRRTVLGWIALVVAFAVFGTGIALVGAREWSERPALDPEGAGADGARAIARLLEEHGGIAVTIATSLDEALAAAGPDTTLAVGSTAPLDDAAVEDLVAAAGDAVLLAPTSRDLRILFSGAGFAGHGDGTAVDPACDLDAAARAGGVAPGEAYTRGGADIACYPVGDGFGLLRTETADGAVTAVDAGALLANAHLAEHGHAALGLGVLGGHGDVVWYLPGLDDAAGTAPATIGELTPGWVTPAIVLAVLAVVAAGVWRGRRFGPLVAEDLPVTVRASETLEGRARLYARAADPRHAAARLREGACARIAGRLGLPRTAAPVEVADAAAARLGAGRDAVREIVLTEPADDAAFSAFGERLRDLEAAVDAAVRTERKRP</sequence>
<evidence type="ECO:0000256" key="1">
    <source>
        <dbReference type="SAM" id="Phobius"/>
    </source>
</evidence>
<dbReference type="InterPro" id="IPR025646">
    <property type="entry name" value="DUF4350"/>
</dbReference>
<proteinExistence type="predicted"/>
<dbReference type="KEGG" id="mbet:N8K70_05900"/>
<dbReference type="Pfam" id="PF14258">
    <property type="entry name" value="DUF4350"/>
    <property type="match status" value="1"/>
</dbReference>
<keyword evidence="1" id="KW-0472">Membrane</keyword>
<reference evidence="3 4" key="1">
    <citation type="submission" date="2023-02" db="EMBL/GenBank/DDBJ databases">
        <title>Microbacterium betulae sp. nov., isolated from birch wood.</title>
        <authorList>
            <person name="Pasciak M."/>
            <person name="Pawlik K.J."/>
            <person name="Martynowski D."/>
            <person name="Laczmanski L."/>
            <person name="Ciekot J."/>
            <person name="Szponar B."/>
            <person name="Wojcik-Fatla A."/>
            <person name="Mackiewicz B."/>
            <person name="Farian E."/>
            <person name="Cholewa G."/>
            <person name="Cholewa A."/>
            <person name="Dutkiewicz J."/>
        </authorList>
    </citation>
    <scope>NUCLEOTIDE SEQUENCE [LARGE SCALE GENOMIC DNA]</scope>
    <source>
        <strain evidence="3 4">AB</strain>
    </source>
</reference>
<dbReference type="RefSeq" id="WP_317140674.1">
    <property type="nucleotide sequence ID" value="NZ_CP118157.1"/>
</dbReference>
<organism evidence="3 4">
    <name type="scientific">Microbacterium betulae</name>
    <dbReference type="NCBI Taxonomy" id="2981139"/>
    <lineage>
        <taxon>Bacteria</taxon>
        <taxon>Bacillati</taxon>
        <taxon>Actinomycetota</taxon>
        <taxon>Actinomycetes</taxon>
        <taxon>Micrococcales</taxon>
        <taxon>Microbacteriaceae</taxon>
        <taxon>Microbacterium</taxon>
    </lineage>
</organism>
<evidence type="ECO:0000259" key="2">
    <source>
        <dbReference type="Pfam" id="PF14258"/>
    </source>
</evidence>
<feature type="domain" description="DUF4350" evidence="2">
    <location>
        <begin position="57"/>
        <end position="223"/>
    </location>
</feature>
<accession>A0AA97FMM1</accession>
<gene>
    <name evidence="3" type="ORF">N8K70_05900</name>
</gene>
<dbReference type="EMBL" id="CP118157">
    <property type="protein sequence ID" value="WOF24202.1"/>
    <property type="molecule type" value="Genomic_DNA"/>
</dbReference>
<dbReference type="Proteomes" id="UP001305498">
    <property type="component" value="Chromosome"/>
</dbReference>
<keyword evidence="1" id="KW-1133">Transmembrane helix</keyword>
<keyword evidence="4" id="KW-1185">Reference proteome</keyword>
<dbReference type="AlphaFoldDB" id="A0AA97FMM1"/>
<name>A0AA97FMM1_9MICO</name>
<evidence type="ECO:0000313" key="3">
    <source>
        <dbReference type="EMBL" id="WOF24202.1"/>
    </source>
</evidence>
<evidence type="ECO:0000313" key="4">
    <source>
        <dbReference type="Proteomes" id="UP001305498"/>
    </source>
</evidence>
<feature type="transmembrane region" description="Helical" evidence="1">
    <location>
        <begin position="21"/>
        <end position="43"/>
    </location>
</feature>
<protein>
    <submittedName>
        <fullName evidence="3">DUF4350 domain-containing protein</fullName>
    </submittedName>
</protein>